<sequence length="268" mass="30816">MNNLNQQKKAILIVSYGASSLRTDNNFVMRLQKQLESAFQDYAVYPAIISHAQDKDSTVFPFLFHVLEQLHYNKITTLYILPTFLLPGHSFLKMQQTLADYQHLFHEINICTPLLATKECYESITSSLATLYPIHHNDEVIVFLGHGSSHSSSTYYNELETYFHKNHHINYFVLTLDFLSDIEDFIATLHKRDIKYIRLVPLLMLAGYHVFHDMAGKHQESLYSVLTIAGFKVDCVLSGLGNEPLIQQLFIEQLQIIIEQCTFAIVGK</sequence>
<dbReference type="InterPro" id="IPR010388">
    <property type="entry name" value="Anaerobic_Co-chelatase"/>
</dbReference>
<dbReference type="SUPFAM" id="SSF53800">
    <property type="entry name" value="Chelatase"/>
    <property type="match status" value="1"/>
</dbReference>
<keyword evidence="2" id="KW-0479">Metal-binding</keyword>
<evidence type="ECO:0000313" key="3">
    <source>
        <dbReference type="EMBL" id="ABX42149.1"/>
    </source>
</evidence>
<evidence type="ECO:0000256" key="1">
    <source>
        <dbReference type="PIRSR" id="PIRSR033579-1"/>
    </source>
</evidence>
<dbReference type="GO" id="GO:0016852">
    <property type="term" value="F:sirohydrochlorin cobaltochelatase activity"/>
    <property type="evidence" value="ECO:0007669"/>
    <property type="project" value="InterPro"/>
</dbReference>
<name>A9KSB7_LACP7</name>
<dbReference type="AlphaFoldDB" id="A9KSB7"/>
<protein>
    <submittedName>
        <fullName evidence="3">Anaerobic cobalt chelatase</fullName>
    </submittedName>
</protein>
<organism evidence="3 4">
    <name type="scientific">Lachnoclostridium phytofermentans (strain ATCC 700394 / DSM 18823 / ISDg)</name>
    <name type="common">Clostridium phytofermentans</name>
    <dbReference type="NCBI Taxonomy" id="357809"/>
    <lineage>
        <taxon>Bacteria</taxon>
        <taxon>Bacillati</taxon>
        <taxon>Bacillota</taxon>
        <taxon>Clostridia</taxon>
        <taxon>Lachnospirales</taxon>
        <taxon>Lachnospiraceae</taxon>
    </lineage>
</organism>
<evidence type="ECO:0000256" key="2">
    <source>
        <dbReference type="PIRSR" id="PIRSR033579-3"/>
    </source>
</evidence>
<dbReference type="EMBL" id="CP000885">
    <property type="protein sequence ID" value="ABX42149.1"/>
    <property type="molecule type" value="Genomic_DNA"/>
</dbReference>
<reference evidence="4" key="1">
    <citation type="submission" date="2007-11" db="EMBL/GenBank/DDBJ databases">
        <title>Complete genome sequence of Clostridium phytofermentans ISDg.</title>
        <authorList>
            <person name="Leschine S.B."/>
            <person name="Warnick T.A."/>
            <person name="Blanchard J.L."/>
            <person name="Schnell D.J."/>
            <person name="Petit E.L."/>
            <person name="LaTouf W.G."/>
            <person name="Copeland A."/>
            <person name="Lucas S."/>
            <person name="Lapidus A."/>
            <person name="Barry K."/>
            <person name="Glavina del Rio T."/>
            <person name="Dalin E."/>
            <person name="Tice H."/>
            <person name="Pitluck S."/>
            <person name="Kiss H."/>
            <person name="Brettin T."/>
            <person name="Bruce D."/>
            <person name="Detter J.C."/>
            <person name="Han C."/>
            <person name="Kuske C."/>
            <person name="Schmutz J."/>
            <person name="Larimer F."/>
            <person name="Land M."/>
            <person name="Hauser L."/>
            <person name="Kyrpides N."/>
            <person name="Kim E.A."/>
            <person name="Richardson P."/>
        </authorList>
    </citation>
    <scope>NUCLEOTIDE SEQUENCE [LARGE SCALE GENOMIC DNA]</scope>
    <source>
        <strain evidence="4">ATCC 700394 / DSM 18823 / ISDg</strain>
    </source>
</reference>
<dbReference type="RefSeq" id="WP_012199803.1">
    <property type="nucleotide sequence ID" value="NC_010001.1"/>
</dbReference>
<keyword evidence="2" id="KW-0170">Cobalt</keyword>
<dbReference type="GO" id="GO:0019251">
    <property type="term" value="P:anaerobic cobalamin biosynthetic process"/>
    <property type="evidence" value="ECO:0007669"/>
    <property type="project" value="InterPro"/>
</dbReference>
<dbReference type="GO" id="GO:0046872">
    <property type="term" value="F:metal ion binding"/>
    <property type="evidence" value="ECO:0007669"/>
    <property type="project" value="UniProtKB-KW"/>
</dbReference>
<proteinExistence type="predicted"/>
<dbReference type="PIRSF" id="PIRSF033579">
    <property type="entry name" value="Anaer_Co_chel"/>
    <property type="match status" value="1"/>
</dbReference>
<dbReference type="HOGENOM" id="CLU_036584_1_1_9"/>
<feature type="binding site" evidence="2">
    <location>
        <position position="209"/>
    </location>
    <ligand>
        <name>Co(2+)</name>
        <dbReference type="ChEBI" id="CHEBI:48828"/>
    </ligand>
</feature>
<feature type="binding site" evidence="2">
    <location>
        <position position="146"/>
    </location>
    <ligand>
        <name>Co(2+)</name>
        <dbReference type="ChEBI" id="CHEBI:48828"/>
    </ligand>
</feature>
<dbReference type="Pfam" id="PF06180">
    <property type="entry name" value="CbiK"/>
    <property type="match status" value="1"/>
</dbReference>
<evidence type="ECO:0000313" key="4">
    <source>
        <dbReference type="Proteomes" id="UP000000370"/>
    </source>
</evidence>
<dbReference type="Proteomes" id="UP000000370">
    <property type="component" value="Chromosome"/>
</dbReference>
<accession>A9KSB7</accession>
<dbReference type="STRING" id="357809.Cphy_1779"/>
<keyword evidence="4" id="KW-1185">Reference proteome</keyword>
<dbReference type="Gene3D" id="3.40.50.1400">
    <property type="match status" value="2"/>
</dbReference>
<dbReference type="OrthoDB" id="9770331at2"/>
<dbReference type="KEGG" id="cpy:Cphy_1779"/>
<dbReference type="eggNOG" id="COG4822">
    <property type="taxonomic scope" value="Bacteria"/>
</dbReference>
<gene>
    <name evidence="3" type="ordered locus">Cphy_1779</name>
</gene>
<feature type="active site" description="Proton acceptor" evidence="1">
    <location>
        <position position="146"/>
    </location>
</feature>